<feature type="transmembrane region" description="Helical" evidence="6">
    <location>
        <begin position="282"/>
        <end position="302"/>
    </location>
</feature>
<keyword evidence="4 6" id="KW-1133">Transmembrane helix</keyword>
<dbReference type="NCBIfam" id="TIGR00792">
    <property type="entry name" value="gph"/>
    <property type="match status" value="1"/>
</dbReference>
<name>A0ABU0A0P3_9BACI</name>
<evidence type="ECO:0000313" key="9">
    <source>
        <dbReference type="Proteomes" id="UP001230005"/>
    </source>
</evidence>
<reference evidence="8 9" key="1">
    <citation type="submission" date="2023-07" db="EMBL/GenBank/DDBJ databases">
        <title>Genomic Encyclopedia of Type Strains, Phase IV (KMG-IV): sequencing the most valuable type-strain genomes for metagenomic binning, comparative biology and taxonomic classification.</title>
        <authorList>
            <person name="Goeker M."/>
        </authorList>
    </citation>
    <scope>NUCLEOTIDE SEQUENCE [LARGE SCALE GENOMIC DNA]</scope>
    <source>
        <strain evidence="8 9">DSM 9768</strain>
    </source>
</reference>
<dbReference type="Proteomes" id="UP001230005">
    <property type="component" value="Unassembled WGS sequence"/>
</dbReference>
<evidence type="ECO:0000313" key="8">
    <source>
        <dbReference type="EMBL" id="MDQ0256704.1"/>
    </source>
</evidence>
<keyword evidence="3 6" id="KW-0812">Transmembrane</keyword>
<feature type="transmembrane region" description="Helical" evidence="6">
    <location>
        <begin position="249"/>
        <end position="276"/>
    </location>
</feature>
<feature type="transmembrane region" description="Helical" evidence="6">
    <location>
        <begin position="418"/>
        <end position="441"/>
    </location>
</feature>
<organism evidence="8 9">
    <name type="scientific">Evansella vedderi</name>
    <dbReference type="NCBI Taxonomy" id="38282"/>
    <lineage>
        <taxon>Bacteria</taxon>
        <taxon>Bacillati</taxon>
        <taxon>Bacillota</taxon>
        <taxon>Bacilli</taxon>
        <taxon>Bacillales</taxon>
        <taxon>Bacillaceae</taxon>
        <taxon>Evansella</taxon>
    </lineage>
</organism>
<evidence type="ECO:0000256" key="1">
    <source>
        <dbReference type="ARBA" id="ARBA00004651"/>
    </source>
</evidence>
<comment type="subcellular location">
    <subcellularLocation>
        <location evidence="1">Cell membrane</location>
        <topology evidence="1">Multi-pass membrane protein</topology>
    </subcellularLocation>
</comment>
<evidence type="ECO:0000256" key="6">
    <source>
        <dbReference type="SAM" id="Phobius"/>
    </source>
</evidence>
<keyword evidence="9" id="KW-1185">Reference proteome</keyword>
<comment type="caution">
    <text evidence="8">The sequence shown here is derived from an EMBL/GenBank/DDBJ whole genome shotgun (WGS) entry which is preliminary data.</text>
</comment>
<accession>A0ABU0A0P3</accession>
<dbReference type="InterPro" id="IPR020846">
    <property type="entry name" value="MFS_dom"/>
</dbReference>
<dbReference type="InterPro" id="IPR036259">
    <property type="entry name" value="MFS_trans_sf"/>
</dbReference>
<keyword evidence="5 6" id="KW-0472">Membrane</keyword>
<gene>
    <name evidence="8" type="ORF">J2S74_004126</name>
</gene>
<dbReference type="PANTHER" id="PTHR11328:SF24">
    <property type="entry name" value="MAJOR FACILITATOR SUPERFAMILY (MFS) PROFILE DOMAIN-CONTAINING PROTEIN"/>
    <property type="match status" value="1"/>
</dbReference>
<evidence type="ECO:0000256" key="2">
    <source>
        <dbReference type="ARBA" id="ARBA00022448"/>
    </source>
</evidence>
<feature type="transmembrane region" description="Helical" evidence="6">
    <location>
        <begin position="393"/>
        <end position="412"/>
    </location>
</feature>
<feature type="transmembrane region" description="Helical" evidence="6">
    <location>
        <begin position="170"/>
        <end position="190"/>
    </location>
</feature>
<evidence type="ECO:0000259" key="7">
    <source>
        <dbReference type="PROSITE" id="PS50850"/>
    </source>
</evidence>
<evidence type="ECO:0000256" key="5">
    <source>
        <dbReference type="ARBA" id="ARBA00023136"/>
    </source>
</evidence>
<sequence>MQSQKEVITMENIENNKSEERLGLKEKVSYAIGDTANNLTFAMVTTYLLVFYTDVFGITAAAVGTLFLVARIWDAVNDPMMGALIDRYGRNNPEGRFRPYMKWAGIPVVVMAVLLFITPDFPYTGKLIYAYITYILFGMAYTAINIPYGSLASVMTRNPVDRSALSSFRGLGSMVGMFAVGVLVIPLVSLFPSEQIGYPAVVAMFGVVAVICYFVTYKNTKERIKPVESAKPEKMNFKMFTRVVKNGPFLALSIMSFFILMAMLINQSVGLFYFTYNLGNQMLFPIYNVLNIVGTVVIVLFIPKLAAKFGKKTITLAGFLVGTIAMALLFILPTTPLTVFTLLVIGMLGIMVPNMLVWAFISDVIDYGEWKTGVRQEGTTYSMYSFMRKMSQAAAGFVAAMGLAVIGYVPNVEQTLDTLIGIEVMMVLFPAIACLICFLIFKFGYTLDDKKFEKIAADLSDK</sequence>
<feature type="domain" description="Major facilitator superfamily (MFS) profile" evidence="7">
    <location>
        <begin position="26"/>
        <end position="445"/>
    </location>
</feature>
<dbReference type="Gene3D" id="1.20.1250.20">
    <property type="entry name" value="MFS general substrate transporter like domains"/>
    <property type="match status" value="2"/>
</dbReference>
<dbReference type="Pfam" id="PF13347">
    <property type="entry name" value="MFS_2"/>
    <property type="match status" value="1"/>
</dbReference>
<dbReference type="SUPFAM" id="SSF103473">
    <property type="entry name" value="MFS general substrate transporter"/>
    <property type="match status" value="1"/>
</dbReference>
<keyword evidence="2" id="KW-0813">Transport</keyword>
<feature type="transmembrane region" description="Helical" evidence="6">
    <location>
        <begin position="129"/>
        <end position="149"/>
    </location>
</feature>
<feature type="transmembrane region" description="Helical" evidence="6">
    <location>
        <begin position="47"/>
        <end position="70"/>
    </location>
</feature>
<feature type="transmembrane region" description="Helical" evidence="6">
    <location>
        <begin position="339"/>
        <end position="361"/>
    </location>
</feature>
<dbReference type="InterPro" id="IPR039672">
    <property type="entry name" value="MFS_2"/>
</dbReference>
<dbReference type="RefSeq" id="WP_307329267.1">
    <property type="nucleotide sequence ID" value="NZ_JAUSUG010000019.1"/>
</dbReference>
<evidence type="ECO:0000256" key="4">
    <source>
        <dbReference type="ARBA" id="ARBA00022989"/>
    </source>
</evidence>
<dbReference type="CDD" id="cd17332">
    <property type="entry name" value="MFS_MelB_like"/>
    <property type="match status" value="1"/>
</dbReference>
<dbReference type="PROSITE" id="PS50850">
    <property type="entry name" value="MFS"/>
    <property type="match status" value="1"/>
</dbReference>
<evidence type="ECO:0000256" key="3">
    <source>
        <dbReference type="ARBA" id="ARBA00022692"/>
    </source>
</evidence>
<feature type="transmembrane region" description="Helical" evidence="6">
    <location>
        <begin position="100"/>
        <end position="117"/>
    </location>
</feature>
<feature type="transmembrane region" description="Helical" evidence="6">
    <location>
        <begin position="314"/>
        <end position="333"/>
    </location>
</feature>
<dbReference type="EMBL" id="JAUSUG010000019">
    <property type="protein sequence ID" value="MDQ0256704.1"/>
    <property type="molecule type" value="Genomic_DNA"/>
</dbReference>
<proteinExistence type="predicted"/>
<dbReference type="InterPro" id="IPR001927">
    <property type="entry name" value="Na/Gal_symport"/>
</dbReference>
<dbReference type="PANTHER" id="PTHR11328">
    <property type="entry name" value="MAJOR FACILITATOR SUPERFAMILY DOMAIN-CONTAINING PROTEIN"/>
    <property type="match status" value="1"/>
</dbReference>
<protein>
    <submittedName>
        <fullName evidence="8">GPH family glycoside/pentoside/hexuronide:cation symporter</fullName>
    </submittedName>
</protein>
<feature type="transmembrane region" description="Helical" evidence="6">
    <location>
        <begin position="196"/>
        <end position="216"/>
    </location>
</feature>